<dbReference type="GO" id="GO:0016020">
    <property type="term" value="C:membrane"/>
    <property type="evidence" value="ECO:0007669"/>
    <property type="project" value="UniProtKB-SubCell"/>
</dbReference>
<dbReference type="InterPro" id="IPR011701">
    <property type="entry name" value="MFS"/>
</dbReference>
<dbReference type="InterPro" id="IPR011990">
    <property type="entry name" value="TPR-like_helical_dom_sf"/>
</dbReference>
<dbReference type="PROSITE" id="PS51375">
    <property type="entry name" value="PPR"/>
    <property type="match status" value="1"/>
</dbReference>
<dbReference type="EMBL" id="CACVBM020001137">
    <property type="protein sequence ID" value="CAA7033729.1"/>
    <property type="molecule type" value="Genomic_DNA"/>
</dbReference>
<keyword evidence="6 9" id="KW-0472">Membrane</keyword>
<keyword evidence="11" id="KW-1185">Reference proteome</keyword>
<dbReference type="Pfam" id="PF07690">
    <property type="entry name" value="MFS_1"/>
    <property type="match status" value="1"/>
</dbReference>
<dbReference type="GO" id="GO:0015112">
    <property type="term" value="F:nitrate transmembrane transporter activity"/>
    <property type="evidence" value="ECO:0007669"/>
    <property type="project" value="InterPro"/>
</dbReference>
<evidence type="ECO:0000313" key="10">
    <source>
        <dbReference type="EMBL" id="CAA7033729.1"/>
    </source>
</evidence>
<evidence type="ECO:0008006" key="12">
    <source>
        <dbReference type="Google" id="ProtNLM"/>
    </source>
</evidence>
<feature type="transmembrane region" description="Helical" evidence="9">
    <location>
        <begin position="129"/>
        <end position="148"/>
    </location>
</feature>
<feature type="transmembrane region" description="Helical" evidence="9">
    <location>
        <begin position="67"/>
        <end position="88"/>
    </location>
</feature>
<sequence>MGDPTGEPGSSMHGVTGKEQSFAFSVASPMVSTDKTAKFDLPVDNEHKAKVFKLFSFANPHMRTFHLSWISFSTCFVSTFAAAPLVPIIRENLNLTKQDIGNAGVASVSGSIFSRLVMGAVCDLLGPRYGCAFLVMLSAPTVFSMSFVSDAGGFITVRFMIGFCLATFVSCQYWMSTMFNSQIIGLVNGTAAGWGNMGGGITQLLMPVVYEIIRRTGSTAFTAWRIAFFVPGWLHIIMGILVLTLGQDLPDGNRAAMEKRGEVVKDKFGKIMWYAVTNYRTWIFVLLYGYSMGVELSTDNVIAEYFFDRMLYLRYSLPYLPQTRESAKLFSKRPNSVVVCAARGPRPRSPRVWKTRKKIGSISKAAKMISCIKELSNVKEEVYGALDSFIAWELEFPIVIVKKALAILEDQREWKKIIQVTKWMLSKGQGRTMGTYFSLLNALAEDNRLDEAEELWNKLFMQHLEGTPRKFFNKMISIYYKRDMHHKLFEVFADMEELGVKPNIAIVSMVGKVFMKLEMTDKYEKLMKKYPPPQWEFRYIKGRRVKVKAKQLSELSDGEGGVSSDEDKTDNEIEIKSEILSDEEANQDGEDLSEEEEEEEEEKEKELLGGNQVQIVTSGLGHLDSS</sequence>
<dbReference type="InterPro" id="IPR044772">
    <property type="entry name" value="NO3_transporter"/>
</dbReference>
<reference evidence="10" key="1">
    <citation type="submission" date="2020-01" db="EMBL/GenBank/DDBJ databases">
        <authorList>
            <person name="Mishra B."/>
        </authorList>
    </citation>
    <scope>NUCLEOTIDE SEQUENCE [LARGE SCALE GENOMIC DNA]</scope>
</reference>
<evidence type="ECO:0000256" key="8">
    <source>
        <dbReference type="SAM" id="MobiDB-lite"/>
    </source>
</evidence>
<feature type="transmembrane region" description="Helical" evidence="9">
    <location>
        <begin position="186"/>
        <end position="206"/>
    </location>
</feature>
<dbReference type="CDD" id="cd17341">
    <property type="entry name" value="MFS_NRT2_like"/>
    <property type="match status" value="1"/>
</dbReference>
<name>A0A6D2J2H3_9BRAS</name>
<feature type="repeat" description="PPR" evidence="7">
    <location>
        <begin position="468"/>
        <end position="502"/>
    </location>
</feature>
<dbReference type="Pfam" id="PF01535">
    <property type="entry name" value="PPR"/>
    <property type="match status" value="2"/>
</dbReference>
<dbReference type="Gene3D" id="1.20.1250.20">
    <property type="entry name" value="MFS general substrate transporter like domains"/>
    <property type="match status" value="1"/>
</dbReference>
<dbReference type="InterPro" id="IPR002885">
    <property type="entry name" value="PPR_rpt"/>
</dbReference>
<feature type="compositionally biased region" description="Acidic residues" evidence="8">
    <location>
        <begin position="580"/>
        <end position="603"/>
    </location>
</feature>
<keyword evidence="3 9" id="KW-0812">Transmembrane</keyword>
<dbReference type="Proteomes" id="UP000467841">
    <property type="component" value="Unassembled WGS sequence"/>
</dbReference>
<evidence type="ECO:0000256" key="9">
    <source>
        <dbReference type="SAM" id="Phobius"/>
    </source>
</evidence>
<comment type="similarity">
    <text evidence="2">Belongs to the major facilitator superfamily. Nitrate/nitrite porter (TC 2.A.1.8) family.</text>
</comment>
<organism evidence="10 11">
    <name type="scientific">Microthlaspi erraticum</name>
    <dbReference type="NCBI Taxonomy" id="1685480"/>
    <lineage>
        <taxon>Eukaryota</taxon>
        <taxon>Viridiplantae</taxon>
        <taxon>Streptophyta</taxon>
        <taxon>Embryophyta</taxon>
        <taxon>Tracheophyta</taxon>
        <taxon>Spermatophyta</taxon>
        <taxon>Magnoliopsida</taxon>
        <taxon>eudicotyledons</taxon>
        <taxon>Gunneridae</taxon>
        <taxon>Pentapetalae</taxon>
        <taxon>rosids</taxon>
        <taxon>malvids</taxon>
        <taxon>Brassicales</taxon>
        <taxon>Brassicaceae</taxon>
        <taxon>Coluteocarpeae</taxon>
        <taxon>Microthlaspi</taxon>
    </lineage>
</organism>
<comment type="subcellular location">
    <subcellularLocation>
        <location evidence="1">Membrane</location>
        <topology evidence="1">Multi-pass membrane protein</topology>
    </subcellularLocation>
</comment>
<gene>
    <name evidence="10" type="ORF">MERR_LOCUS20964</name>
</gene>
<evidence type="ECO:0000256" key="3">
    <source>
        <dbReference type="ARBA" id="ARBA00022692"/>
    </source>
</evidence>
<dbReference type="OrthoDB" id="730418at2759"/>
<dbReference type="InterPro" id="IPR036259">
    <property type="entry name" value="MFS_trans_sf"/>
</dbReference>
<evidence type="ECO:0000256" key="4">
    <source>
        <dbReference type="ARBA" id="ARBA00022737"/>
    </source>
</evidence>
<accession>A0A6D2J2H3</accession>
<feature type="region of interest" description="Disordered" evidence="8">
    <location>
        <begin position="555"/>
        <end position="626"/>
    </location>
</feature>
<evidence type="ECO:0000256" key="1">
    <source>
        <dbReference type="ARBA" id="ARBA00004141"/>
    </source>
</evidence>
<evidence type="ECO:0000313" key="11">
    <source>
        <dbReference type="Proteomes" id="UP000467841"/>
    </source>
</evidence>
<evidence type="ECO:0000256" key="2">
    <source>
        <dbReference type="ARBA" id="ARBA00008432"/>
    </source>
</evidence>
<evidence type="ECO:0000256" key="6">
    <source>
        <dbReference type="ARBA" id="ARBA00023136"/>
    </source>
</evidence>
<evidence type="ECO:0000256" key="7">
    <source>
        <dbReference type="PROSITE-ProRule" id="PRU00708"/>
    </source>
</evidence>
<dbReference type="FunFam" id="1.20.1250.20:FF:000048">
    <property type="entry name" value="High affinity nitrate transporter"/>
    <property type="match status" value="1"/>
</dbReference>
<feature type="compositionally biased region" description="Basic and acidic residues" evidence="8">
    <location>
        <begin position="570"/>
        <end position="579"/>
    </location>
</feature>
<dbReference type="AlphaFoldDB" id="A0A6D2J2H3"/>
<proteinExistence type="inferred from homology"/>
<keyword evidence="5 9" id="KW-1133">Transmembrane helix</keyword>
<evidence type="ECO:0000256" key="5">
    <source>
        <dbReference type="ARBA" id="ARBA00022989"/>
    </source>
</evidence>
<feature type="transmembrane region" description="Helical" evidence="9">
    <location>
        <begin position="154"/>
        <end position="174"/>
    </location>
</feature>
<keyword evidence="4" id="KW-0677">Repeat</keyword>
<dbReference type="PANTHER" id="PTHR23515">
    <property type="entry name" value="HIGH-AFFINITY NITRATE TRANSPORTER 2.3"/>
    <property type="match status" value="1"/>
</dbReference>
<dbReference type="SUPFAM" id="SSF103473">
    <property type="entry name" value="MFS general substrate transporter"/>
    <property type="match status" value="1"/>
</dbReference>
<dbReference type="Gene3D" id="1.25.40.10">
    <property type="entry name" value="Tetratricopeptide repeat domain"/>
    <property type="match status" value="1"/>
</dbReference>
<comment type="caution">
    <text evidence="10">The sequence shown here is derived from an EMBL/GenBank/DDBJ whole genome shotgun (WGS) entry which is preliminary data.</text>
</comment>
<protein>
    <recommendedName>
        <fullName evidence="12">Major facilitator superfamily (MFS) profile domain-containing protein</fullName>
    </recommendedName>
</protein>
<dbReference type="NCBIfam" id="TIGR00756">
    <property type="entry name" value="PPR"/>
    <property type="match status" value="1"/>
</dbReference>
<feature type="transmembrane region" description="Helical" evidence="9">
    <location>
        <begin position="226"/>
        <end position="250"/>
    </location>
</feature>